<keyword evidence="1" id="KW-0472">Membrane</keyword>
<keyword evidence="1" id="KW-0812">Transmembrane</keyword>
<keyword evidence="1" id="KW-1133">Transmembrane helix</keyword>
<dbReference type="AlphaFoldDB" id="A0A400NCJ6"/>
<reference evidence="2" key="2">
    <citation type="submission" date="2019-11" db="EMBL/GenBank/DDBJ databases">
        <authorList>
            <consortium name="NCBI Pathogen Detection Project"/>
        </authorList>
    </citation>
    <scope>NUCLEOTIDE SEQUENCE</scope>
    <source>
        <strain evidence="2">Ecoli[ST-219]</strain>
    </source>
</reference>
<keyword evidence="2" id="KW-0808">Transferase</keyword>
<reference evidence="2" key="1">
    <citation type="journal article" date="2018" name="Genome Biol.">
        <title>SKESA: strategic k-mer extension for scrupulous assemblies.</title>
        <authorList>
            <person name="Souvorov A."/>
            <person name="Agarwala R."/>
            <person name="Lipman D.J."/>
        </authorList>
    </citation>
    <scope>NUCLEOTIDE SEQUENCE [LARGE SCALE GENOMIC DNA]</scope>
    <source>
        <strain>ecoli[ST-219]</strain>
        <strain evidence="2">Ecoli[ST-219]</strain>
    </source>
</reference>
<dbReference type="Gene3D" id="3.40.50.2000">
    <property type="entry name" value="Glycogen Phosphorylase B"/>
    <property type="match status" value="1"/>
</dbReference>
<proteinExistence type="predicted"/>
<sequence>MNLIEIIKLQIIKTSDINKKIRLLKELGGMLWANNVGIYNLNSLERAVIEDVARDYTPQIGSQYKKKKNNVFVITIGYMSGGHTRLMENLANMLDNKCDLIITGNASVTLKKRLEKYFNEIFEIPVYNDTNINELYKLSANLERYENIILNIHPDDIASVIAAGLAKKNINTYVHFVNHADHVFSFGPTVADVWYQISQFGAKLDQLRELSGKTTFLGIPIAINDDHLSNNMISTNDEVKCIITAGSANKYKPHKGYSLIKKIPEILYQFPEASIIVVGTNILFCYWWWGTFLKFRKRIKFYKALNHSEYLLLMQNADIYLDSYPIPGGTAFVEQFFLGKKCAGYISPQQGYTPLENIKCDITSSELNKINNVDIIEKIKYVHSFDNVKNRFLSAINKQVMTTINWDYYYKWTGDINFFKLEKIREIPLYLLLECVKENSSLKCIISQYKFITIISLIKNFIRLYVSKLKGK</sequence>
<gene>
    <name evidence="2" type="ORF">HLZ50_19685</name>
</gene>
<dbReference type="SUPFAM" id="SSF53756">
    <property type="entry name" value="UDP-Glycosyltransferase/glycogen phosphorylase"/>
    <property type="match status" value="1"/>
</dbReference>
<dbReference type="GO" id="GO:0016740">
    <property type="term" value="F:transferase activity"/>
    <property type="evidence" value="ECO:0007669"/>
    <property type="project" value="UniProtKB-KW"/>
</dbReference>
<evidence type="ECO:0000256" key="1">
    <source>
        <dbReference type="SAM" id="Phobius"/>
    </source>
</evidence>
<name>A0A400NCJ6_ECOLX</name>
<feature type="transmembrane region" description="Helical" evidence="1">
    <location>
        <begin position="273"/>
        <end position="293"/>
    </location>
</feature>
<comment type="caution">
    <text evidence="2">The sequence shown here is derived from an EMBL/GenBank/DDBJ whole genome shotgun (WGS) entry which is preliminary data.</text>
</comment>
<dbReference type="Proteomes" id="UP000840371">
    <property type="component" value="Unassembled WGS sequence"/>
</dbReference>
<protein>
    <submittedName>
        <fullName evidence="2">Glycosyl transferase</fullName>
    </submittedName>
</protein>
<dbReference type="EMBL" id="DABGKZ010000037">
    <property type="protein sequence ID" value="HAJ5152232.1"/>
    <property type="molecule type" value="Genomic_DNA"/>
</dbReference>
<accession>A0A400NCJ6</accession>
<organism evidence="2">
    <name type="scientific">Escherichia coli</name>
    <dbReference type="NCBI Taxonomy" id="562"/>
    <lineage>
        <taxon>Bacteria</taxon>
        <taxon>Pseudomonadati</taxon>
        <taxon>Pseudomonadota</taxon>
        <taxon>Gammaproteobacteria</taxon>
        <taxon>Enterobacterales</taxon>
        <taxon>Enterobacteriaceae</taxon>
        <taxon>Escherichia</taxon>
    </lineage>
</organism>
<dbReference type="RefSeq" id="WP_001484689.1">
    <property type="nucleotide sequence ID" value="NZ_BGBN01000048.1"/>
</dbReference>
<evidence type="ECO:0000313" key="2">
    <source>
        <dbReference type="EMBL" id="HAJ5152232.1"/>
    </source>
</evidence>